<dbReference type="Pfam" id="PF13419">
    <property type="entry name" value="HAD_2"/>
    <property type="match status" value="1"/>
</dbReference>
<dbReference type="SUPFAM" id="SSF56784">
    <property type="entry name" value="HAD-like"/>
    <property type="match status" value="1"/>
</dbReference>
<protein>
    <submittedName>
        <fullName evidence="1">HAD family hydrolase</fullName>
    </submittedName>
</protein>
<dbReference type="Gene3D" id="3.40.50.1000">
    <property type="entry name" value="HAD superfamily/HAD-like"/>
    <property type="match status" value="1"/>
</dbReference>
<evidence type="ECO:0000313" key="2">
    <source>
        <dbReference type="Proteomes" id="UP000824024"/>
    </source>
</evidence>
<dbReference type="InterPro" id="IPR023214">
    <property type="entry name" value="HAD_sf"/>
</dbReference>
<reference evidence="1" key="1">
    <citation type="journal article" date="2021" name="PeerJ">
        <title>Extensive microbial diversity within the chicken gut microbiome revealed by metagenomics and culture.</title>
        <authorList>
            <person name="Gilroy R."/>
            <person name="Ravi A."/>
            <person name="Getino M."/>
            <person name="Pursley I."/>
            <person name="Horton D.L."/>
            <person name="Alikhan N.F."/>
            <person name="Baker D."/>
            <person name="Gharbi K."/>
            <person name="Hall N."/>
            <person name="Watson M."/>
            <person name="Adriaenssens E.M."/>
            <person name="Foster-Nyarko E."/>
            <person name="Jarju S."/>
            <person name="Secka A."/>
            <person name="Antonio M."/>
            <person name="Oren A."/>
            <person name="Chaudhuri R.R."/>
            <person name="La Ragione R."/>
            <person name="Hildebrand F."/>
            <person name="Pallen M.J."/>
        </authorList>
    </citation>
    <scope>NUCLEOTIDE SEQUENCE</scope>
    <source>
        <strain evidence="1">CHK192-9172</strain>
    </source>
</reference>
<dbReference type="InterPro" id="IPR006439">
    <property type="entry name" value="HAD-SF_hydro_IA"/>
</dbReference>
<dbReference type="InterPro" id="IPR036412">
    <property type="entry name" value="HAD-like_sf"/>
</dbReference>
<dbReference type="Gene3D" id="1.10.150.240">
    <property type="entry name" value="Putative phosphatase, domain 2"/>
    <property type="match status" value="1"/>
</dbReference>
<sequence>MKHNTRPAVIFDMDGTLWDASSQIVISWNRTIDRFPQIWEEITLKRLQAELGKPMDDIATSLFPWLSYERAVALMDICAEDENRYLAAHGAVLYDGLEDTLKLLEGEYDLYIVSNCQKGYIEAFLEYYHFEKYFRDIECYGNTLQGKSFNIRRLMDRNHIDRAIYVGDTQGDADASDKAGIPFIYASYGFGRVNKESVFGEIHRLAELPGVLKTWQKGRQDRG</sequence>
<dbReference type="InterPro" id="IPR050155">
    <property type="entry name" value="HAD-like_hydrolase_sf"/>
</dbReference>
<dbReference type="SFLD" id="SFLDG01129">
    <property type="entry name" value="C1.5:_HAD__Beta-PGM__Phosphata"/>
    <property type="match status" value="1"/>
</dbReference>
<name>A0A9D2IGY5_9FIRM</name>
<dbReference type="PANTHER" id="PTHR43434:SF1">
    <property type="entry name" value="PHOSPHOGLYCOLATE PHOSPHATASE"/>
    <property type="match status" value="1"/>
</dbReference>
<gene>
    <name evidence="1" type="ORF">IAA08_12125</name>
</gene>
<organism evidence="1 2">
    <name type="scientific">Candidatus Eubacterium avistercoris</name>
    <dbReference type="NCBI Taxonomy" id="2838567"/>
    <lineage>
        <taxon>Bacteria</taxon>
        <taxon>Bacillati</taxon>
        <taxon>Bacillota</taxon>
        <taxon>Clostridia</taxon>
        <taxon>Eubacteriales</taxon>
        <taxon>Eubacteriaceae</taxon>
        <taxon>Eubacterium</taxon>
    </lineage>
</organism>
<dbReference type="PANTHER" id="PTHR43434">
    <property type="entry name" value="PHOSPHOGLYCOLATE PHOSPHATASE"/>
    <property type="match status" value="1"/>
</dbReference>
<dbReference type="InterPro" id="IPR041492">
    <property type="entry name" value="HAD_2"/>
</dbReference>
<dbReference type="GO" id="GO:0008967">
    <property type="term" value="F:phosphoglycolate phosphatase activity"/>
    <property type="evidence" value="ECO:0007669"/>
    <property type="project" value="TreeGrafter"/>
</dbReference>
<dbReference type="GO" id="GO:0006281">
    <property type="term" value="P:DNA repair"/>
    <property type="evidence" value="ECO:0007669"/>
    <property type="project" value="TreeGrafter"/>
</dbReference>
<dbReference type="InterPro" id="IPR023198">
    <property type="entry name" value="PGP-like_dom2"/>
</dbReference>
<dbReference type="NCBIfam" id="TIGR01549">
    <property type="entry name" value="HAD-SF-IA-v1"/>
    <property type="match status" value="1"/>
</dbReference>
<reference evidence="1" key="2">
    <citation type="submission" date="2021-04" db="EMBL/GenBank/DDBJ databases">
        <authorList>
            <person name="Gilroy R."/>
        </authorList>
    </citation>
    <scope>NUCLEOTIDE SEQUENCE</scope>
    <source>
        <strain evidence="1">CHK192-9172</strain>
    </source>
</reference>
<dbReference type="Proteomes" id="UP000824024">
    <property type="component" value="Unassembled WGS sequence"/>
</dbReference>
<evidence type="ECO:0000313" key="1">
    <source>
        <dbReference type="EMBL" id="HIZ08667.1"/>
    </source>
</evidence>
<dbReference type="EMBL" id="DXCH01000325">
    <property type="protein sequence ID" value="HIZ08667.1"/>
    <property type="molecule type" value="Genomic_DNA"/>
</dbReference>
<proteinExistence type="predicted"/>
<accession>A0A9D2IGY5</accession>
<keyword evidence="1" id="KW-0378">Hydrolase</keyword>
<dbReference type="SFLD" id="SFLDS00003">
    <property type="entry name" value="Haloacid_Dehalogenase"/>
    <property type="match status" value="1"/>
</dbReference>
<comment type="caution">
    <text evidence="1">The sequence shown here is derived from an EMBL/GenBank/DDBJ whole genome shotgun (WGS) entry which is preliminary data.</text>
</comment>
<dbReference type="AlphaFoldDB" id="A0A9D2IGY5"/>